<feature type="domain" description="Methyl-accepting transducer" evidence="13">
    <location>
        <begin position="372"/>
        <end position="608"/>
    </location>
</feature>
<feature type="coiled-coil region" evidence="11">
    <location>
        <begin position="355"/>
        <end position="389"/>
    </location>
</feature>
<evidence type="ECO:0000256" key="1">
    <source>
        <dbReference type="ARBA" id="ARBA00004651"/>
    </source>
</evidence>
<comment type="caution">
    <text evidence="15">The sequence shown here is derived from an EMBL/GenBank/DDBJ whole genome shotgun (WGS) entry which is preliminary data.</text>
</comment>
<evidence type="ECO:0000256" key="5">
    <source>
        <dbReference type="ARBA" id="ARBA00022692"/>
    </source>
</evidence>
<keyword evidence="7 12" id="KW-0472">Membrane</keyword>
<proteinExistence type="inferred from homology"/>
<keyword evidence="5 12" id="KW-0812">Transmembrane</keyword>
<dbReference type="Gene3D" id="3.30.450.20">
    <property type="entry name" value="PAS domain"/>
    <property type="match status" value="1"/>
</dbReference>
<dbReference type="GO" id="GO:0005886">
    <property type="term" value="C:plasma membrane"/>
    <property type="evidence" value="ECO:0007669"/>
    <property type="project" value="UniProtKB-SubCell"/>
</dbReference>
<evidence type="ECO:0000256" key="9">
    <source>
        <dbReference type="ARBA" id="ARBA00029447"/>
    </source>
</evidence>
<feature type="domain" description="HAMP" evidence="14">
    <location>
        <begin position="313"/>
        <end position="367"/>
    </location>
</feature>
<dbReference type="SMART" id="SM00304">
    <property type="entry name" value="HAMP"/>
    <property type="match status" value="1"/>
</dbReference>
<reference evidence="15 16" key="1">
    <citation type="journal article" date="2011" name="Front. Microbiol.">
        <title>Genomic signatures of strain selection and enhancement in Bacillus atrophaeus var. globigii, a historical biowarfare simulant.</title>
        <authorList>
            <person name="Gibbons H.S."/>
            <person name="Broomall S.M."/>
            <person name="McNew L.A."/>
            <person name="Daligault H."/>
            <person name="Chapman C."/>
            <person name="Bruce D."/>
            <person name="Karavis M."/>
            <person name="Krepps M."/>
            <person name="McGregor P.A."/>
            <person name="Hong C."/>
            <person name="Park K.H."/>
            <person name="Akmal A."/>
            <person name="Feldman A."/>
            <person name="Lin J.S."/>
            <person name="Chang W.E."/>
            <person name="Higgs B.W."/>
            <person name="Demirev P."/>
            <person name="Lindquist J."/>
            <person name="Liem A."/>
            <person name="Fochler E."/>
            <person name="Read T.D."/>
            <person name="Tapia R."/>
            <person name="Johnson S."/>
            <person name="Bishop-Lilly K.A."/>
            <person name="Detter C."/>
            <person name="Han C."/>
            <person name="Sozhamannan S."/>
            <person name="Rosenzweig C.N."/>
            <person name="Skowronski E.W."/>
        </authorList>
    </citation>
    <scope>NUCLEOTIDE SEQUENCE [LARGE SCALE GENOMIC DNA]</scope>
    <source>
        <strain evidence="15 16">AIT1</strain>
    </source>
</reference>
<comment type="similarity">
    <text evidence="9">Belongs to the methyl-accepting chemotaxis (MCP) protein family.</text>
</comment>
<name>A0A432X1T0_9GAMM</name>
<keyword evidence="11" id="KW-0175">Coiled coil</keyword>
<dbReference type="SUPFAM" id="SSF58104">
    <property type="entry name" value="Methyl-accepting chemotaxis protein (MCP) signaling domain"/>
    <property type="match status" value="1"/>
</dbReference>
<dbReference type="AlphaFoldDB" id="A0A432X1T0"/>
<keyword evidence="16" id="KW-1185">Reference proteome</keyword>
<evidence type="ECO:0000313" key="16">
    <source>
        <dbReference type="Proteomes" id="UP000286976"/>
    </source>
</evidence>
<dbReference type="InterPro" id="IPR004089">
    <property type="entry name" value="MCPsignal_dom"/>
</dbReference>
<dbReference type="PROSITE" id="PS50111">
    <property type="entry name" value="CHEMOTAXIS_TRANSDUC_2"/>
    <property type="match status" value="1"/>
</dbReference>
<protein>
    <submittedName>
        <fullName evidence="15">Methyl-accepting chemotaxis protein</fullName>
    </submittedName>
</protein>
<evidence type="ECO:0000256" key="6">
    <source>
        <dbReference type="ARBA" id="ARBA00022989"/>
    </source>
</evidence>
<evidence type="ECO:0000256" key="3">
    <source>
        <dbReference type="ARBA" id="ARBA00022481"/>
    </source>
</evidence>
<dbReference type="GO" id="GO:0007165">
    <property type="term" value="P:signal transduction"/>
    <property type="evidence" value="ECO:0007669"/>
    <property type="project" value="UniProtKB-KW"/>
</dbReference>
<evidence type="ECO:0000256" key="12">
    <source>
        <dbReference type="SAM" id="Phobius"/>
    </source>
</evidence>
<dbReference type="Pfam" id="PF00015">
    <property type="entry name" value="MCPsignal"/>
    <property type="match status" value="1"/>
</dbReference>
<dbReference type="SMART" id="SM00283">
    <property type="entry name" value="MA"/>
    <property type="match status" value="1"/>
</dbReference>
<evidence type="ECO:0000313" key="15">
    <source>
        <dbReference type="EMBL" id="RUO40454.1"/>
    </source>
</evidence>
<dbReference type="PANTHER" id="PTHR32089">
    <property type="entry name" value="METHYL-ACCEPTING CHEMOTAXIS PROTEIN MCPB"/>
    <property type="match status" value="1"/>
</dbReference>
<comment type="subcellular location">
    <subcellularLocation>
        <location evidence="1">Cell membrane</location>
        <topology evidence="1">Multi-pass membrane protein</topology>
    </subcellularLocation>
</comment>
<dbReference type="Pfam" id="PF02743">
    <property type="entry name" value="dCache_1"/>
    <property type="match status" value="1"/>
</dbReference>
<gene>
    <name evidence="15" type="ORF">CWE15_06765</name>
</gene>
<dbReference type="CDD" id="cd12912">
    <property type="entry name" value="PDC2_MCP_like"/>
    <property type="match status" value="1"/>
</dbReference>
<evidence type="ECO:0000256" key="7">
    <source>
        <dbReference type="ARBA" id="ARBA00023136"/>
    </source>
</evidence>
<dbReference type="InterPro" id="IPR033479">
    <property type="entry name" value="dCache_1"/>
</dbReference>
<dbReference type="SUPFAM" id="SSF103190">
    <property type="entry name" value="Sensory domain-like"/>
    <property type="match status" value="1"/>
</dbReference>
<dbReference type="OrthoDB" id="2489132at2"/>
<dbReference type="Pfam" id="PF00672">
    <property type="entry name" value="HAMP"/>
    <property type="match status" value="1"/>
</dbReference>
<feature type="transmembrane region" description="Helical" evidence="12">
    <location>
        <begin position="289"/>
        <end position="312"/>
    </location>
</feature>
<dbReference type="EMBL" id="PIPQ01000003">
    <property type="protein sequence ID" value="RUO40454.1"/>
    <property type="molecule type" value="Genomic_DNA"/>
</dbReference>
<keyword evidence="4" id="KW-0145">Chemotaxis</keyword>
<evidence type="ECO:0000256" key="2">
    <source>
        <dbReference type="ARBA" id="ARBA00022475"/>
    </source>
</evidence>
<accession>A0A432X1T0</accession>
<keyword evidence="3" id="KW-0488">Methylation</keyword>
<organism evidence="15 16">
    <name type="scientific">Aliidiomarina taiwanensis</name>
    <dbReference type="NCBI Taxonomy" id="946228"/>
    <lineage>
        <taxon>Bacteria</taxon>
        <taxon>Pseudomonadati</taxon>
        <taxon>Pseudomonadota</taxon>
        <taxon>Gammaproteobacteria</taxon>
        <taxon>Alteromonadales</taxon>
        <taxon>Idiomarinaceae</taxon>
        <taxon>Aliidiomarina</taxon>
    </lineage>
</organism>
<dbReference type="Gene3D" id="1.10.287.950">
    <property type="entry name" value="Methyl-accepting chemotaxis protein"/>
    <property type="match status" value="1"/>
</dbReference>
<evidence type="ECO:0000259" key="14">
    <source>
        <dbReference type="PROSITE" id="PS50885"/>
    </source>
</evidence>
<dbReference type="PANTHER" id="PTHR32089:SF39">
    <property type="entry name" value="METHYL-ACCEPTING CHEMOTAXIS PROTEIN HLYB"/>
    <property type="match status" value="1"/>
</dbReference>
<keyword evidence="6 12" id="KW-1133">Transmembrane helix</keyword>
<dbReference type="PROSITE" id="PS50885">
    <property type="entry name" value="HAMP"/>
    <property type="match status" value="1"/>
</dbReference>
<keyword evidence="8 10" id="KW-0807">Transducer</keyword>
<evidence type="ECO:0000259" key="13">
    <source>
        <dbReference type="PROSITE" id="PS50111"/>
    </source>
</evidence>
<keyword evidence="2" id="KW-1003">Cell membrane</keyword>
<dbReference type="FunFam" id="1.10.287.950:FF:000001">
    <property type="entry name" value="Methyl-accepting chemotaxis sensory transducer"/>
    <property type="match status" value="1"/>
</dbReference>
<evidence type="ECO:0000256" key="4">
    <source>
        <dbReference type="ARBA" id="ARBA00022500"/>
    </source>
</evidence>
<evidence type="ECO:0000256" key="8">
    <source>
        <dbReference type="ARBA" id="ARBA00023224"/>
    </source>
</evidence>
<dbReference type="CDD" id="cd06225">
    <property type="entry name" value="HAMP"/>
    <property type="match status" value="1"/>
</dbReference>
<dbReference type="InterPro" id="IPR029151">
    <property type="entry name" value="Sensor-like_sf"/>
</dbReference>
<dbReference type="GO" id="GO:0006935">
    <property type="term" value="P:chemotaxis"/>
    <property type="evidence" value="ECO:0007669"/>
    <property type="project" value="UniProtKB-KW"/>
</dbReference>
<dbReference type="RefSeq" id="WP_126757330.1">
    <property type="nucleotide sequence ID" value="NZ_PIPQ01000003.1"/>
</dbReference>
<evidence type="ECO:0000256" key="11">
    <source>
        <dbReference type="SAM" id="Coils"/>
    </source>
</evidence>
<evidence type="ECO:0000256" key="10">
    <source>
        <dbReference type="PROSITE-ProRule" id="PRU00284"/>
    </source>
</evidence>
<sequence>MNKYTLRTLFIAFTAISLGLLTLVSTVVNVYNFSGLYYEQTESEYIPNSVGRIAEEVRNELMPAIYTAQYMAQNSMLKEWVREGEQSSRLSSSVMEYFKQQKEDADADTLFWVSAKTQKYYTDAGIYKQVSRSDERDDWFYTIVDGKPYNLVTLDRDERTGKLTLFVNMPVYLDGKIAAVTGIGIDVSDVTEMVTGHTLGQNGYLFVVDQNNQIVVHPNNSYAGRMLGGTNAYASISHTQQSGEQAFSLIKAEVGGESAYIATQQISNTGLKLVAVQPEREISSTINSAVSFSVVISIVLAIICVFLAVLFANSLSQSIRRVGDRLVEMSGAGGDLTNRLDDNHDNELGQLAKGFNAILERIRELVAEIQNTEAEMKASIEELAELAHNTFNATDAQRAETDLVATAITEMGQTIREVTGIAQQTATDTENAVEETHQTNDRMELTSSTMQELNSVMSAIQSTIMDFAEQAAAINSVVEVINDISEQTNLLALNAAIEAARAGEQGRGFAVVADEVRNLAKRTQDSTLKIRDQVAHLQETAHKSTQAIDEGTANSQRVAISTKESALGLVSIKEKFDNISSSNHQVAAATEEQGSVVEHINKSAQSISDSASTIHMDAEKQLEAISALQQRAEHLRVLVNQFKV</sequence>
<dbReference type="Proteomes" id="UP000286976">
    <property type="component" value="Unassembled WGS sequence"/>
</dbReference>
<dbReference type="InterPro" id="IPR003660">
    <property type="entry name" value="HAMP_dom"/>
</dbReference>